<dbReference type="EMBL" id="BSXT01002917">
    <property type="protein sequence ID" value="GMF51530.1"/>
    <property type="molecule type" value="Genomic_DNA"/>
</dbReference>
<dbReference type="OrthoDB" id="128912at2759"/>
<evidence type="ECO:0000313" key="1">
    <source>
        <dbReference type="EMBL" id="GMF51530.1"/>
    </source>
</evidence>
<gene>
    <name evidence="1" type="ORF">Pfra01_002085400</name>
</gene>
<name>A0A9W7D044_9STRA</name>
<organism evidence="1 2">
    <name type="scientific">Phytophthora fragariaefolia</name>
    <dbReference type="NCBI Taxonomy" id="1490495"/>
    <lineage>
        <taxon>Eukaryota</taxon>
        <taxon>Sar</taxon>
        <taxon>Stramenopiles</taxon>
        <taxon>Oomycota</taxon>
        <taxon>Peronosporomycetes</taxon>
        <taxon>Peronosporales</taxon>
        <taxon>Peronosporaceae</taxon>
        <taxon>Phytophthora</taxon>
    </lineage>
</organism>
<comment type="caution">
    <text evidence="1">The sequence shown here is derived from an EMBL/GenBank/DDBJ whole genome shotgun (WGS) entry which is preliminary data.</text>
</comment>
<proteinExistence type="predicted"/>
<accession>A0A9W7D044</accession>
<sequence>MGDAKHAQFNALADVFGCDSPFRYLMCFFHVVVKLVERTRRLPSDLASLVTADVYDLHFSSDDEFKERKLAILTRWGLTSGLEDFTAYFKAQWLTGKFSAWQCFRSPIGFAKTNNPVEQFNRVIKQRYTQRRRLKMGMLFQRLVDCCKSHSVTSKAFNDTGGGNSRFKTRATEMRRKGLLVEVPQSRASISFLVGSDPVDVVNVRADQPPRVMMPSRGQTVEAVAVVAQLLYHTGRIEIDGQPATGWQVDLTAKTCPCRFFFKYGECVHLIFARWPRKLPLGLEDDSFVSRRTARSH</sequence>
<keyword evidence="2" id="KW-1185">Reference proteome</keyword>
<reference evidence="1" key="1">
    <citation type="submission" date="2023-04" db="EMBL/GenBank/DDBJ databases">
        <title>Phytophthora fragariaefolia NBRC 109709.</title>
        <authorList>
            <person name="Ichikawa N."/>
            <person name="Sato H."/>
            <person name="Tonouchi N."/>
        </authorList>
    </citation>
    <scope>NUCLEOTIDE SEQUENCE</scope>
    <source>
        <strain evidence="1">NBRC 109709</strain>
    </source>
</reference>
<protein>
    <submittedName>
        <fullName evidence="1">Unnamed protein product</fullName>
    </submittedName>
</protein>
<dbReference type="AlphaFoldDB" id="A0A9W7D044"/>
<evidence type="ECO:0000313" key="2">
    <source>
        <dbReference type="Proteomes" id="UP001165121"/>
    </source>
</evidence>
<dbReference type="Proteomes" id="UP001165121">
    <property type="component" value="Unassembled WGS sequence"/>
</dbReference>